<organism evidence="1 2">
    <name type="scientific">Thiomicrorhabdus xiamenensis</name>
    <dbReference type="NCBI Taxonomy" id="2739063"/>
    <lineage>
        <taxon>Bacteria</taxon>
        <taxon>Pseudomonadati</taxon>
        <taxon>Pseudomonadota</taxon>
        <taxon>Gammaproteobacteria</taxon>
        <taxon>Thiotrichales</taxon>
        <taxon>Piscirickettsiaceae</taxon>
        <taxon>Thiomicrorhabdus</taxon>
    </lineage>
</organism>
<evidence type="ECO:0000313" key="2">
    <source>
        <dbReference type="Proteomes" id="UP000504724"/>
    </source>
</evidence>
<proteinExistence type="predicted"/>
<keyword evidence="2" id="KW-1185">Reference proteome</keyword>
<dbReference type="Proteomes" id="UP000504724">
    <property type="component" value="Chromosome"/>
</dbReference>
<dbReference type="KEGG" id="txa:HQN79_09355"/>
<dbReference type="Gene3D" id="2.40.160.130">
    <property type="entry name" value="Capsule assembly protein Wzi"/>
    <property type="match status" value="1"/>
</dbReference>
<dbReference type="AlphaFoldDB" id="A0A7D4SSS3"/>
<protein>
    <recommendedName>
        <fullName evidence="3">Capsule assembly protein Wzi</fullName>
    </recommendedName>
</protein>
<dbReference type="InterPro" id="IPR026950">
    <property type="entry name" value="Caps_assemb_Wzi"/>
</dbReference>
<dbReference type="EMBL" id="CP054020">
    <property type="protein sequence ID" value="QKI89763.1"/>
    <property type="molecule type" value="Genomic_DNA"/>
</dbReference>
<reference evidence="1 2" key="1">
    <citation type="submission" date="2020-05" db="EMBL/GenBank/DDBJ databases">
        <title>Thiomicrorhabdus sediminis sp.nov. and Thiomicrorhabdus xiamenensis sp.nov., novel sulfur-oxidizing bacteria isolated from coastal sediment.</title>
        <authorList>
            <person name="Liu X."/>
        </authorList>
    </citation>
    <scope>NUCLEOTIDE SEQUENCE [LARGE SCALE GENOMIC DNA]</scope>
    <source>
        <strain evidence="1 2">G2</strain>
    </source>
</reference>
<evidence type="ECO:0000313" key="1">
    <source>
        <dbReference type="EMBL" id="QKI89763.1"/>
    </source>
</evidence>
<gene>
    <name evidence="1" type="ORF">HQN79_09355</name>
</gene>
<sequence length="461" mass="51206">MAFLSFSARASVWFEPSDIRLKLDIELLSDRGVLPVTSGSWPIYAPDLDRALTSVSNLDSLNKVEKAAYYRLKSRVSRVRSKQLDLKPEKLLRISTVSEPLLFSAFESRSVYGQGSSASAVTRQVYKSVAFQVNLSRAEGDNRLDGSYIATTLADTVVTVGSQNRWWGPGQDSSLLWSTQSRPVFGVHFQRVSSEPSSLPLFDALGPLNYQAFIGSLQDSSTPNPDDKSVNFYSARIEARPFKRLQIGIAGLTFDDVNVVADEPVKQSLMGIDFRYGFSVLDQPFSFYGQAAKEVDSVADQGWNALLGINSYADFPSLRGRLHWYLEALDATEGVFEQGVDQDDSSAGFRHNDQSFASNIGYGGRSVTLGGIWSAQSGWAVKSSVKYAEWQASDHSETVMPLFPESVQGEDVEFLGMTLTGEFYWNKHFKIEPTLFYQKFNHQSELMDNNAGLGLSLSYLY</sequence>
<dbReference type="InterPro" id="IPR038636">
    <property type="entry name" value="Wzi_sf"/>
</dbReference>
<name>A0A7D4SSS3_9GAMM</name>
<dbReference type="RefSeq" id="WP_173285871.1">
    <property type="nucleotide sequence ID" value="NZ_CP054020.1"/>
</dbReference>
<accession>A0A7D4SSS3</accession>
<evidence type="ECO:0008006" key="3">
    <source>
        <dbReference type="Google" id="ProtNLM"/>
    </source>
</evidence>
<dbReference type="Pfam" id="PF14052">
    <property type="entry name" value="Caps_assemb_Wzi"/>
    <property type="match status" value="1"/>
</dbReference>